<dbReference type="AlphaFoldDB" id="A0A2Z2KFN1"/>
<dbReference type="KEGG" id="pdh:B9T62_09170"/>
<accession>A0A2Z2KFN1</accession>
<gene>
    <name evidence="2" type="ORF">B9T62_09170</name>
</gene>
<evidence type="ECO:0000313" key="2">
    <source>
        <dbReference type="EMBL" id="ASA20939.1"/>
    </source>
</evidence>
<name>A0A2Z2KFN1_9BACL</name>
<feature type="coiled-coil region" evidence="1">
    <location>
        <begin position="253"/>
        <end position="280"/>
    </location>
</feature>
<sequence length="345" mass="37274">MLKTLKMSNSKMRVQDFKLSDAGSHPNKVPFKCVLFTVDQPSDGSPSGAGGKLIRISSSVCDQYLQTFVGMALNIDYAAGMSDHEPRFKVAVIDKAYRSMDGCAWVEGYIYGKDFPDVVATIRYYNGLAAEYNWSEYQFGASLEMEASVQNAADMENVLDVMEFCGTGAAILFADAAAYKTTSFAARDNKPKEDVKMTPEEIKAMQDAMKAIQDGMSTITASVQNVVTEVGTIKSDLTSMKAANAEVEQKTAEEQAAADLKAANDKTAALEKELADLKASHTPPEPERKTFSAANLLSKYGKVEESATSDFSTFCASVDALNLPSGESMVLKMKAKASFGVKEGE</sequence>
<keyword evidence="1" id="KW-0175">Coiled coil</keyword>
<proteinExistence type="predicted"/>
<dbReference type="Proteomes" id="UP000249890">
    <property type="component" value="Chromosome"/>
</dbReference>
<evidence type="ECO:0000313" key="3">
    <source>
        <dbReference type="Proteomes" id="UP000249890"/>
    </source>
</evidence>
<dbReference type="OrthoDB" id="2573927at2"/>
<organism evidence="2 3">
    <name type="scientific">Paenibacillus donghaensis</name>
    <dbReference type="NCBI Taxonomy" id="414771"/>
    <lineage>
        <taxon>Bacteria</taxon>
        <taxon>Bacillati</taxon>
        <taxon>Bacillota</taxon>
        <taxon>Bacilli</taxon>
        <taxon>Bacillales</taxon>
        <taxon>Paenibacillaceae</taxon>
        <taxon>Paenibacillus</taxon>
    </lineage>
</organism>
<protein>
    <submittedName>
        <fullName evidence="2">3-oxoacyl-ACP reductase</fullName>
    </submittedName>
</protein>
<dbReference type="RefSeq" id="WP_087914955.1">
    <property type="nucleotide sequence ID" value="NZ_CP021780.1"/>
</dbReference>
<dbReference type="EMBL" id="CP021780">
    <property type="protein sequence ID" value="ASA20939.1"/>
    <property type="molecule type" value="Genomic_DNA"/>
</dbReference>
<keyword evidence="3" id="KW-1185">Reference proteome</keyword>
<evidence type="ECO:0000256" key="1">
    <source>
        <dbReference type="SAM" id="Coils"/>
    </source>
</evidence>
<reference evidence="2 3" key="1">
    <citation type="submission" date="2017-06" db="EMBL/GenBank/DDBJ databases">
        <title>Complete genome sequence of Paenibacillus donghaensis KCTC 13049T isolated from East Sea sediment, South Korea.</title>
        <authorList>
            <person name="Jung B.K."/>
            <person name="Hong S.-J."/>
            <person name="Shin J.-H."/>
        </authorList>
    </citation>
    <scope>NUCLEOTIDE SEQUENCE [LARGE SCALE GENOMIC DNA]</scope>
    <source>
        <strain evidence="2 3">KCTC 13049</strain>
    </source>
</reference>